<organism evidence="2 3">
    <name type="scientific">Bacillus cereus VD021</name>
    <dbReference type="NCBI Taxonomy" id="1053224"/>
    <lineage>
        <taxon>Bacteria</taxon>
        <taxon>Bacillati</taxon>
        <taxon>Bacillota</taxon>
        <taxon>Bacilli</taxon>
        <taxon>Bacillales</taxon>
        <taxon>Bacillaceae</taxon>
        <taxon>Bacillus</taxon>
        <taxon>Bacillus cereus group</taxon>
    </lineage>
</organism>
<keyword evidence="1" id="KW-1133">Transmembrane helix</keyword>
<name>R8H9I7_BACCE</name>
<comment type="caution">
    <text evidence="2">The sequence shown here is derived from an EMBL/GenBank/DDBJ whole genome shotgun (WGS) entry which is preliminary data.</text>
</comment>
<protein>
    <submittedName>
        <fullName evidence="2">Uncharacterized protein</fullName>
    </submittedName>
</protein>
<accession>R8H9I7</accession>
<dbReference type="RefSeq" id="WP_016102921.1">
    <property type="nucleotide sequence ID" value="NZ_KB976283.1"/>
</dbReference>
<evidence type="ECO:0000313" key="3">
    <source>
        <dbReference type="Proteomes" id="UP000014040"/>
    </source>
</evidence>
<dbReference type="Proteomes" id="UP000014040">
    <property type="component" value="Unassembled WGS sequence"/>
</dbReference>
<dbReference type="EMBL" id="AHES01000059">
    <property type="protein sequence ID" value="EOO69530.1"/>
    <property type="molecule type" value="Genomic_DNA"/>
</dbReference>
<dbReference type="AlphaFoldDB" id="R8H9I7"/>
<sequence length="47" mass="5037">MNIFNIVTRVIALVLLGIITIVFINLNKLLTNMVEILGALLNALGGS</sequence>
<gene>
    <name evidence="2" type="ORF">IIC_04984</name>
</gene>
<evidence type="ECO:0000313" key="2">
    <source>
        <dbReference type="EMBL" id="EOO69530.1"/>
    </source>
</evidence>
<proteinExistence type="predicted"/>
<dbReference type="HOGENOM" id="CLU_3164281_0_0_9"/>
<feature type="transmembrane region" description="Helical" evidence="1">
    <location>
        <begin position="6"/>
        <end position="26"/>
    </location>
</feature>
<keyword evidence="1" id="KW-0472">Membrane</keyword>
<reference evidence="2 3" key="1">
    <citation type="submission" date="2012-12" db="EMBL/GenBank/DDBJ databases">
        <title>The Genome Sequence of Bacillus cereus VD021.</title>
        <authorList>
            <consortium name="The Broad Institute Genome Sequencing Platform"/>
            <consortium name="The Broad Institute Genome Sequencing Center for Infectious Disease"/>
            <person name="Feldgarden M."/>
            <person name="Van der Auwera G.A."/>
            <person name="Mahillon J."/>
            <person name="Duprez V."/>
            <person name="Timmery S."/>
            <person name="Mattelet C."/>
            <person name="Dierick K."/>
            <person name="Sun M."/>
            <person name="Yu Z."/>
            <person name="Zhu L."/>
            <person name="Hu X."/>
            <person name="Shank E.B."/>
            <person name="Swiecicka I."/>
            <person name="Hansen B.M."/>
            <person name="Andrup L."/>
            <person name="Walker B."/>
            <person name="Young S.K."/>
            <person name="Zeng Q."/>
            <person name="Gargeya S."/>
            <person name="Fitzgerald M."/>
            <person name="Haas B."/>
            <person name="Abouelleil A."/>
            <person name="Alvarado L."/>
            <person name="Arachchi H.M."/>
            <person name="Berlin A.M."/>
            <person name="Chapman S.B."/>
            <person name="Dewar J."/>
            <person name="Goldberg J."/>
            <person name="Griggs A."/>
            <person name="Gujja S."/>
            <person name="Hansen M."/>
            <person name="Howarth C."/>
            <person name="Imamovic A."/>
            <person name="Larimer J."/>
            <person name="McCowan C."/>
            <person name="Murphy C."/>
            <person name="Neiman D."/>
            <person name="Pearson M."/>
            <person name="Priest M."/>
            <person name="Roberts A."/>
            <person name="Saif S."/>
            <person name="Shea T."/>
            <person name="Sisk P."/>
            <person name="Sykes S."/>
            <person name="Wortman J."/>
            <person name="Nusbaum C."/>
            <person name="Birren B."/>
        </authorList>
    </citation>
    <scope>NUCLEOTIDE SEQUENCE [LARGE SCALE GENOMIC DNA]</scope>
    <source>
        <strain evidence="2 3">VD021</strain>
    </source>
</reference>
<dbReference type="PATRIC" id="fig|1053224.3.peg.5023"/>
<evidence type="ECO:0000256" key="1">
    <source>
        <dbReference type="SAM" id="Phobius"/>
    </source>
</evidence>
<keyword evidence="1" id="KW-0812">Transmembrane</keyword>